<evidence type="ECO:0000256" key="7">
    <source>
        <dbReference type="SAM" id="Phobius"/>
    </source>
</evidence>
<dbReference type="FunFam" id="1.10.287.950:FF:000001">
    <property type="entry name" value="Methyl-accepting chemotaxis sensory transducer"/>
    <property type="match status" value="1"/>
</dbReference>
<dbReference type="PROSITE" id="PS50885">
    <property type="entry name" value="HAMP"/>
    <property type="match status" value="1"/>
</dbReference>
<feature type="transmembrane region" description="Helical" evidence="7">
    <location>
        <begin position="13"/>
        <end position="35"/>
    </location>
</feature>
<keyword evidence="11" id="KW-1185">Reference proteome</keyword>
<dbReference type="AlphaFoldDB" id="A0A7Z2VLM8"/>
<dbReference type="InterPro" id="IPR004090">
    <property type="entry name" value="Chemotax_Me-accpt_rcpt"/>
</dbReference>
<dbReference type="GO" id="GO:0004888">
    <property type="term" value="F:transmembrane signaling receptor activity"/>
    <property type="evidence" value="ECO:0007669"/>
    <property type="project" value="InterPro"/>
</dbReference>
<gene>
    <name evidence="10" type="ORF">HH215_21585</name>
</gene>
<keyword evidence="7" id="KW-1133">Transmembrane helix</keyword>
<dbReference type="Proteomes" id="UP000502248">
    <property type="component" value="Chromosome"/>
</dbReference>
<dbReference type="RefSeq" id="WP_169281779.1">
    <property type="nucleotide sequence ID" value="NZ_CP051680.1"/>
</dbReference>
<keyword evidence="3 7" id="KW-0472">Membrane</keyword>
<evidence type="ECO:0000259" key="8">
    <source>
        <dbReference type="PROSITE" id="PS50111"/>
    </source>
</evidence>
<dbReference type="Pfam" id="PF00015">
    <property type="entry name" value="MCPsignal"/>
    <property type="match status" value="1"/>
</dbReference>
<dbReference type="GO" id="GO:0007165">
    <property type="term" value="P:signal transduction"/>
    <property type="evidence" value="ECO:0007669"/>
    <property type="project" value="UniProtKB-KW"/>
</dbReference>
<sequence>MKWFNHLRISAKLISSFTVIAILSGFIGVIGLMHLNSMDLSMSRMYDSNLVPISDLSQVQTLYQNINVDLRDMNILSKTEADNQSYKDQILAQTKEIEKRMDQFAQAELVQSEKDDLEQFAIEWKRYNGFLNEALRMNSENISTEQFTNYLLDSGFKDSGDKLEAIAAKLVSTNIRMAKEAREDSDRLYQSSRTMTFAIIVAALIISVGLGVVIARIIARPLNRMVRLVGKVATGDLSETSDIDTKDEVGVLAASVNDMVFNLRSTVGGILVSAESVSAASQQISAATEEIASGSMSQANAAQTMSELFRELSLAINTVAQSAEQASELSNQTISIARDGGEILQSSIDGMSRVNERMSMLEEDSNKVGEIIKVIDDIAGQTNLLALNAAIEAARAGDQGRGFAVVADEVRKLAERSSEATKQITKIIQGMQNNTAQSVKAVEDGVVASRKTGEAFGRIMTMVNETAHRVTDIAAASEQQAAQSSEVLISIESISSVTEETAAGSEETAATAQSLARLAEELNGSVSLFKL</sequence>
<dbReference type="PROSITE" id="PS50111">
    <property type="entry name" value="CHEMOTAXIS_TRANSDUC_2"/>
    <property type="match status" value="1"/>
</dbReference>
<keyword evidence="7" id="KW-0812">Transmembrane</keyword>
<dbReference type="InterPro" id="IPR004089">
    <property type="entry name" value="MCPsignal_dom"/>
</dbReference>
<evidence type="ECO:0000256" key="2">
    <source>
        <dbReference type="ARBA" id="ARBA00022475"/>
    </source>
</evidence>
<evidence type="ECO:0000256" key="5">
    <source>
        <dbReference type="ARBA" id="ARBA00029447"/>
    </source>
</evidence>
<dbReference type="GO" id="GO:0006935">
    <property type="term" value="P:chemotaxis"/>
    <property type="evidence" value="ECO:0007669"/>
    <property type="project" value="InterPro"/>
</dbReference>
<comment type="similarity">
    <text evidence="5">Belongs to the methyl-accepting chemotaxis (MCP) protein family.</text>
</comment>
<feature type="domain" description="HAMP" evidence="9">
    <location>
        <begin position="216"/>
        <end position="268"/>
    </location>
</feature>
<accession>A0A7Z2VLM8</accession>
<dbReference type="InterPro" id="IPR003660">
    <property type="entry name" value="HAMP_dom"/>
</dbReference>
<organism evidence="10 11">
    <name type="scientific">Cohnella herbarum</name>
    <dbReference type="NCBI Taxonomy" id="2728023"/>
    <lineage>
        <taxon>Bacteria</taxon>
        <taxon>Bacillati</taxon>
        <taxon>Bacillota</taxon>
        <taxon>Bacilli</taxon>
        <taxon>Bacillales</taxon>
        <taxon>Paenibacillaceae</taxon>
        <taxon>Cohnella</taxon>
    </lineage>
</organism>
<dbReference type="InterPro" id="IPR024478">
    <property type="entry name" value="HlyB_4HB_MCP"/>
</dbReference>
<dbReference type="SMART" id="SM00304">
    <property type="entry name" value="HAMP"/>
    <property type="match status" value="1"/>
</dbReference>
<evidence type="ECO:0000313" key="11">
    <source>
        <dbReference type="Proteomes" id="UP000502248"/>
    </source>
</evidence>
<dbReference type="PANTHER" id="PTHR32089:SF112">
    <property type="entry name" value="LYSOZYME-LIKE PROTEIN-RELATED"/>
    <property type="match status" value="1"/>
</dbReference>
<reference evidence="10 11" key="1">
    <citation type="submission" date="2020-04" db="EMBL/GenBank/DDBJ databases">
        <title>Genome sequencing of novel species.</title>
        <authorList>
            <person name="Heo J."/>
            <person name="Kim S.-J."/>
            <person name="Kim J.-S."/>
            <person name="Hong S.-B."/>
            <person name="Kwon S.-W."/>
        </authorList>
    </citation>
    <scope>NUCLEOTIDE SEQUENCE [LARGE SCALE GENOMIC DNA]</scope>
    <source>
        <strain evidence="10 11">MFER-1</strain>
    </source>
</reference>
<name>A0A7Z2VLM8_9BACL</name>
<feature type="transmembrane region" description="Helical" evidence="7">
    <location>
        <begin position="197"/>
        <end position="219"/>
    </location>
</feature>
<protein>
    <submittedName>
        <fullName evidence="10">Methyl-accepting chemotaxis protein</fullName>
    </submittedName>
</protein>
<evidence type="ECO:0000256" key="6">
    <source>
        <dbReference type="PROSITE-ProRule" id="PRU00284"/>
    </source>
</evidence>
<proteinExistence type="inferred from homology"/>
<dbReference type="Pfam" id="PF12729">
    <property type="entry name" value="4HB_MCP_1"/>
    <property type="match status" value="1"/>
</dbReference>
<evidence type="ECO:0000259" key="9">
    <source>
        <dbReference type="PROSITE" id="PS50885"/>
    </source>
</evidence>
<feature type="domain" description="Methyl-accepting transducer" evidence="8">
    <location>
        <begin position="273"/>
        <end position="516"/>
    </location>
</feature>
<keyword evidence="4 6" id="KW-0807">Transducer</keyword>
<dbReference type="GO" id="GO:0005886">
    <property type="term" value="C:plasma membrane"/>
    <property type="evidence" value="ECO:0007669"/>
    <property type="project" value="UniProtKB-SubCell"/>
</dbReference>
<dbReference type="PANTHER" id="PTHR32089">
    <property type="entry name" value="METHYL-ACCEPTING CHEMOTAXIS PROTEIN MCPB"/>
    <property type="match status" value="1"/>
</dbReference>
<dbReference type="CDD" id="cd11386">
    <property type="entry name" value="MCP_signal"/>
    <property type="match status" value="1"/>
</dbReference>
<evidence type="ECO:0000256" key="1">
    <source>
        <dbReference type="ARBA" id="ARBA00004236"/>
    </source>
</evidence>
<evidence type="ECO:0000256" key="3">
    <source>
        <dbReference type="ARBA" id="ARBA00023136"/>
    </source>
</evidence>
<dbReference type="PRINTS" id="PR00260">
    <property type="entry name" value="CHEMTRNSDUCR"/>
</dbReference>
<dbReference type="Pfam" id="PF00672">
    <property type="entry name" value="HAMP"/>
    <property type="match status" value="1"/>
</dbReference>
<dbReference type="CDD" id="cd06225">
    <property type="entry name" value="HAMP"/>
    <property type="match status" value="1"/>
</dbReference>
<evidence type="ECO:0000313" key="10">
    <source>
        <dbReference type="EMBL" id="QJD85518.1"/>
    </source>
</evidence>
<dbReference type="Gene3D" id="1.10.287.950">
    <property type="entry name" value="Methyl-accepting chemotaxis protein"/>
    <property type="match status" value="1"/>
</dbReference>
<dbReference type="SMART" id="SM00283">
    <property type="entry name" value="MA"/>
    <property type="match status" value="1"/>
</dbReference>
<dbReference type="EMBL" id="CP051680">
    <property type="protein sequence ID" value="QJD85518.1"/>
    <property type="molecule type" value="Genomic_DNA"/>
</dbReference>
<comment type="subcellular location">
    <subcellularLocation>
        <location evidence="1">Cell membrane</location>
    </subcellularLocation>
</comment>
<dbReference type="SUPFAM" id="SSF58104">
    <property type="entry name" value="Methyl-accepting chemotaxis protein (MCP) signaling domain"/>
    <property type="match status" value="1"/>
</dbReference>
<evidence type="ECO:0000256" key="4">
    <source>
        <dbReference type="ARBA" id="ARBA00023224"/>
    </source>
</evidence>
<dbReference type="KEGG" id="cheb:HH215_21585"/>
<keyword evidence="2" id="KW-1003">Cell membrane</keyword>